<dbReference type="AlphaFoldDB" id="A0A926KMP7"/>
<keyword evidence="6" id="KW-1185">Reference proteome</keyword>
<dbReference type="PANTHER" id="PTHR43280:SF28">
    <property type="entry name" value="HTH-TYPE TRANSCRIPTIONAL ACTIVATOR RHAS"/>
    <property type="match status" value="1"/>
</dbReference>
<keyword evidence="1" id="KW-0805">Transcription regulation</keyword>
<dbReference type="Proteomes" id="UP000650466">
    <property type="component" value="Unassembled WGS sequence"/>
</dbReference>
<dbReference type="RefSeq" id="WP_188172669.1">
    <property type="nucleotide sequence ID" value="NZ_JACVVD010000001.1"/>
</dbReference>
<evidence type="ECO:0000313" key="5">
    <source>
        <dbReference type="EMBL" id="MBD0378860.1"/>
    </source>
</evidence>
<dbReference type="Pfam" id="PF02311">
    <property type="entry name" value="AraC_binding"/>
    <property type="match status" value="1"/>
</dbReference>
<feature type="domain" description="HTH araC/xylS-type" evidence="4">
    <location>
        <begin position="185"/>
        <end position="283"/>
    </location>
</feature>
<dbReference type="SMART" id="SM00342">
    <property type="entry name" value="HTH_ARAC"/>
    <property type="match status" value="1"/>
</dbReference>
<dbReference type="InterPro" id="IPR037923">
    <property type="entry name" value="HTH-like"/>
</dbReference>
<keyword evidence="2" id="KW-0238">DNA-binding</keyword>
<evidence type="ECO:0000256" key="1">
    <source>
        <dbReference type="ARBA" id="ARBA00023015"/>
    </source>
</evidence>
<dbReference type="PROSITE" id="PS01124">
    <property type="entry name" value="HTH_ARAC_FAMILY_2"/>
    <property type="match status" value="1"/>
</dbReference>
<dbReference type="InterPro" id="IPR003313">
    <property type="entry name" value="AraC-bd"/>
</dbReference>
<dbReference type="Gene3D" id="2.60.120.280">
    <property type="entry name" value="Regulatory protein AraC"/>
    <property type="match status" value="1"/>
</dbReference>
<evidence type="ECO:0000313" key="6">
    <source>
        <dbReference type="Proteomes" id="UP000650466"/>
    </source>
</evidence>
<dbReference type="PANTHER" id="PTHR43280">
    <property type="entry name" value="ARAC-FAMILY TRANSCRIPTIONAL REGULATOR"/>
    <property type="match status" value="1"/>
</dbReference>
<name>A0A926KMP7_9BACL</name>
<accession>A0A926KMP7</accession>
<keyword evidence="3" id="KW-0804">Transcription</keyword>
<evidence type="ECO:0000256" key="2">
    <source>
        <dbReference type="ARBA" id="ARBA00023125"/>
    </source>
</evidence>
<dbReference type="GO" id="GO:0043565">
    <property type="term" value="F:sequence-specific DNA binding"/>
    <property type="evidence" value="ECO:0007669"/>
    <property type="project" value="InterPro"/>
</dbReference>
<dbReference type="SUPFAM" id="SSF46689">
    <property type="entry name" value="Homeodomain-like"/>
    <property type="match status" value="2"/>
</dbReference>
<sequence length="295" mass="34512">MKPHLPYQTLGFRFLDTMDDSELYQLFAIGYDKVTSHAYNWDGMKRIDGPLYLFQYTVSGYGTVILDGQTYRVDPGYAFLVDIPSCHRYFLPKSSESWEFYFILFRPAKLENHWQELIQRLTRVPYIPPDSSVIRSLHDTFYAGINNRITDGYLASSIVYRFMMELLRFSTGRTKEKESWPTAVRQAAQELEKRYRQIQSLDEIAAGAGLSKYHFVRVFRKFTGFTPIEYLTKIRVERSIELLRSTDLNIDEVAKEVGYAGGSYFIKVFRQWVGFSPGEFRSGRELVGLQRMKFD</sequence>
<dbReference type="InterPro" id="IPR020449">
    <property type="entry name" value="Tscrpt_reg_AraC-type_HTH"/>
</dbReference>
<reference evidence="5" key="1">
    <citation type="submission" date="2020-09" db="EMBL/GenBank/DDBJ databases">
        <title>Draft Genome Sequence of Paenibacillus sp. WST5.</title>
        <authorList>
            <person name="Bao Z."/>
        </authorList>
    </citation>
    <scope>NUCLEOTIDE SEQUENCE</scope>
    <source>
        <strain evidence="5">WST5</strain>
    </source>
</reference>
<dbReference type="PRINTS" id="PR00032">
    <property type="entry name" value="HTHARAC"/>
</dbReference>
<dbReference type="InterPro" id="IPR018060">
    <property type="entry name" value="HTH_AraC"/>
</dbReference>
<evidence type="ECO:0000259" key="4">
    <source>
        <dbReference type="PROSITE" id="PS01124"/>
    </source>
</evidence>
<gene>
    <name evidence="5" type="ORF">ICC18_01835</name>
</gene>
<comment type="caution">
    <text evidence="5">The sequence shown here is derived from an EMBL/GenBank/DDBJ whole genome shotgun (WGS) entry which is preliminary data.</text>
</comment>
<proteinExistence type="predicted"/>
<dbReference type="Pfam" id="PF12833">
    <property type="entry name" value="HTH_18"/>
    <property type="match status" value="1"/>
</dbReference>
<dbReference type="SUPFAM" id="SSF51215">
    <property type="entry name" value="Regulatory protein AraC"/>
    <property type="match status" value="1"/>
</dbReference>
<protein>
    <submittedName>
        <fullName evidence="5">Helix-turn-helix transcriptional regulator</fullName>
    </submittedName>
</protein>
<dbReference type="EMBL" id="JACVVD010000001">
    <property type="protein sequence ID" value="MBD0378860.1"/>
    <property type="molecule type" value="Genomic_DNA"/>
</dbReference>
<dbReference type="Gene3D" id="1.10.10.60">
    <property type="entry name" value="Homeodomain-like"/>
    <property type="match status" value="2"/>
</dbReference>
<dbReference type="InterPro" id="IPR009057">
    <property type="entry name" value="Homeodomain-like_sf"/>
</dbReference>
<evidence type="ECO:0000256" key="3">
    <source>
        <dbReference type="ARBA" id="ARBA00023163"/>
    </source>
</evidence>
<organism evidence="5 6">
    <name type="scientific">Paenibacillus sedimenti</name>
    <dbReference type="NCBI Taxonomy" id="2770274"/>
    <lineage>
        <taxon>Bacteria</taxon>
        <taxon>Bacillati</taxon>
        <taxon>Bacillota</taxon>
        <taxon>Bacilli</taxon>
        <taxon>Bacillales</taxon>
        <taxon>Paenibacillaceae</taxon>
        <taxon>Paenibacillus</taxon>
    </lineage>
</organism>
<dbReference type="GO" id="GO:0003700">
    <property type="term" value="F:DNA-binding transcription factor activity"/>
    <property type="evidence" value="ECO:0007669"/>
    <property type="project" value="InterPro"/>
</dbReference>